<dbReference type="EMBL" id="FR824183">
    <property type="protein sequence ID" value="CCA21943.1"/>
    <property type="molecule type" value="Genomic_DNA"/>
</dbReference>
<evidence type="ECO:0000256" key="5">
    <source>
        <dbReference type="ARBA" id="ARBA00023242"/>
    </source>
</evidence>
<dbReference type="InterPro" id="IPR036427">
    <property type="entry name" value="Bromodomain-like_sf"/>
</dbReference>
<feature type="region of interest" description="Disordered" evidence="7">
    <location>
        <begin position="112"/>
        <end position="172"/>
    </location>
</feature>
<comment type="subcellular location">
    <subcellularLocation>
        <location evidence="1">Nucleus</location>
    </subcellularLocation>
</comment>
<evidence type="ECO:0000256" key="1">
    <source>
        <dbReference type="ARBA" id="ARBA00004123"/>
    </source>
</evidence>
<dbReference type="PANTHER" id="PTHR45926">
    <property type="entry name" value="OSJNBA0053K19.4 PROTEIN"/>
    <property type="match status" value="1"/>
</dbReference>
<dbReference type="InterPro" id="IPR001487">
    <property type="entry name" value="Bromodomain"/>
</dbReference>
<evidence type="ECO:0000259" key="8">
    <source>
        <dbReference type="PROSITE" id="PS50014"/>
    </source>
</evidence>
<dbReference type="Pfam" id="PF00439">
    <property type="entry name" value="Bromodomain"/>
    <property type="match status" value="1"/>
</dbReference>
<reference evidence="9" key="1">
    <citation type="journal article" date="2011" name="PLoS Biol.">
        <title>Gene gain and loss during evolution of obligate parasitism in the white rust pathogen of Arabidopsis thaliana.</title>
        <authorList>
            <person name="Kemen E."/>
            <person name="Gardiner A."/>
            <person name="Schultz-Larsen T."/>
            <person name="Kemen A.C."/>
            <person name="Balmuth A.L."/>
            <person name="Robert-Seilaniantz A."/>
            <person name="Bailey K."/>
            <person name="Holub E."/>
            <person name="Studholme D.J."/>
            <person name="Maclean D."/>
            <person name="Jones J.D."/>
        </authorList>
    </citation>
    <scope>NUCLEOTIDE SEQUENCE</scope>
</reference>
<feature type="compositionally biased region" description="Basic residues" evidence="7">
    <location>
        <begin position="299"/>
        <end position="318"/>
    </location>
</feature>
<name>F0WKY4_9STRA</name>
<evidence type="ECO:0000256" key="3">
    <source>
        <dbReference type="ARBA" id="ARBA00023117"/>
    </source>
</evidence>
<dbReference type="CDD" id="cd04369">
    <property type="entry name" value="Bromodomain"/>
    <property type="match status" value="1"/>
</dbReference>
<keyword evidence="2" id="KW-0805">Transcription regulation</keyword>
<dbReference type="GO" id="GO:0016592">
    <property type="term" value="C:mediator complex"/>
    <property type="evidence" value="ECO:0007669"/>
    <property type="project" value="InterPro"/>
</dbReference>
<feature type="region of interest" description="Disordered" evidence="7">
    <location>
        <begin position="296"/>
        <end position="318"/>
    </location>
</feature>
<proteinExistence type="predicted"/>
<protein>
    <submittedName>
        <fullName evidence="9">Uncharacterized protein AlNc14C138G7174</fullName>
    </submittedName>
    <submittedName>
        <fullName evidence="10">Uncharacterized protein AlNc14C258G9773</fullName>
    </submittedName>
</protein>
<keyword evidence="4" id="KW-0804">Transcription</keyword>
<dbReference type="Pfam" id="PF10278">
    <property type="entry name" value="Med19"/>
    <property type="match status" value="1"/>
</dbReference>
<organism evidence="9">
    <name type="scientific">Albugo laibachii Nc14</name>
    <dbReference type="NCBI Taxonomy" id="890382"/>
    <lineage>
        <taxon>Eukaryota</taxon>
        <taxon>Sar</taxon>
        <taxon>Stramenopiles</taxon>
        <taxon>Oomycota</taxon>
        <taxon>Peronosporomycetes</taxon>
        <taxon>Albuginales</taxon>
        <taxon>Albuginaceae</taxon>
        <taxon>Albugo</taxon>
    </lineage>
</organism>
<dbReference type="AlphaFoldDB" id="F0WKY4"/>
<evidence type="ECO:0000256" key="7">
    <source>
        <dbReference type="SAM" id="MobiDB-lite"/>
    </source>
</evidence>
<feature type="compositionally biased region" description="Polar residues" evidence="7">
    <location>
        <begin position="133"/>
        <end position="149"/>
    </location>
</feature>
<dbReference type="GO" id="GO:0006357">
    <property type="term" value="P:regulation of transcription by RNA polymerase II"/>
    <property type="evidence" value="ECO:0007669"/>
    <property type="project" value="InterPro"/>
</dbReference>
<dbReference type="InterPro" id="IPR019403">
    <property type="entry name" value="Mediator_Med19_met"/>
</dbReference>
<dbReference type="PRINTS" id="PR00503">
    <property type="entry name" value="BROMODOMAIN"/>
</dbReference>
<dbReference type="Gene3D" id="1.20.920.10">
    <property type="entry name" value="Bromodomain-like"/>
    <property type="match status" value="1"/>
</dbReference>
<keyword evidence="5" id="KW-0539">Nucleus</keyword>
<feature type="domain" description="Bromo" evidence="8">
    <location>
        <begin position="196"/>
        <end position="271"/>
    </location>
</feature>
<reference evidence="9" key="2">
    <citation type="submission" date="2011-02" db="EMBL/GenBank/DDBJ databases">
        <authorList>
            <person name="MacLean D."/>
        </authorList>
    </citation>
    <scope>NUCLEOTIDE SEQUENCE</scope>
</reference>
<feature type="compositionally biased region" description="Basic and acidic residues" evidence="7">
    <location>
        <begin position="150"/>
        <end position="160"/>
    </location>
</feature>
<evidence type="ECO:0000256" key="4">
    <source>
        <dbReference type="ARBA" id="ARBA00023163"/>
    </source>
</evidence>
<dbReference type="HOGENOM" id="CLU_901570_0_0_1"/>
<keyword evidence="3 6" id="KW-0103">Bromodomain</keyword>
<evidence type="ECO:0000313" key="10">
    <source>
        <dbReference type="EMBL" id="CCA24792.1"/>
    </source>
</evidence>
<dbReference type="SUPFAM" id="SSF47370">
    <property type="entry name" value="Bromodomain"/>
    <property type="match status" value="1"/>
</dbReference>
<evidence type="ECO:0000256" key="2">
    <source>
        <dbReference type="ARBA" id="ARBA00023015"/>
    </source>
</evidence>
<dbReference type="EMBL" id="FR824303">
    <property type="protein sequence ID" value="CCA24792.1"/>
    <property type="molecule type" value="Genomic_DNA"/>
</dbReference>
<dbReference type="PROSITE" id="PS50014">
    <property type="entry name" value="BROMODOMAIN_2"/>
    <property type="match status" value="1"/>
</dbReference>
<dbReference type="SMART" id="SM00297">
    <property type="entry name" value="BROMO"/>
    <property type="match status" value="1"/>
</dbReference>
<evidence type="ECO:0000256" key="6">
    <source>
        <dbReference type="PROSITE-ProRule" id="PRU00035"/>
    </source>
</evidence>
<evidence type="ECO:0000313" key="9">
    <source>
        <dbReference type="EMBL" id="CCA21943.1"/>
    </source>
</evidence>
<dbReference type="GO" id="GO:0003712">
    <property type="term" value="F:transcription coregulator activity"/>
    <property type="evidence" value="ECO:0007669"/>
    <property type="project" value="InterPro"/>
</dbReference>
<sequence>MLCSKILIQDFNGMTLDVYLLRDDIEDDGIQYSNLMQEFQLETYMEKMNATKLPQTYHHLLRGVVGNTSNRLSEDVKSNLVGLLDGVPFDRPIQPLPENFLRAAFQLPVGSKPGPLMQRVKEKDGKHTGMARSPSSQTAVSGGKASTTAEKAKGKSEDKKEKKRRKREREDANMLQKILAPLVMELRDVTWVKWIVHGKPSNPFIQKITRDNCKRLGVPTYFEYVTEAMDLTRMKEKVEKAEYHKIDQFSHDVQQVVKNATTFNRAGEPVHQMALELEQLYFSKLKTYRSTFEELQQERKKRKKEEKKKKKEKKKKGE</sequence>
<gene>
    <name evidence="9" type="primary">AlNc14C138G7174</name>
    <name evidence="10" type="synonym">AlNc14C258G9773</name>
    <name evidence="9" type="ORF">ALNC14_080860</name>
    <name evidence="10" type="ORF">ALNC14_109360</name>
</gene>
<accession>F0WKY4</accession>